<reference evidence="3" key="1">
    <citation type="submission" date="2019-03" db="EMBL/GenBank/DDBJ databases">
        <title>Long read genome sequence of the mycoparasitic Pythium oligandrum ATCC 38472 isolated from sugarbeet rhizosphere.</title>
        <authorList>
            <person name="Gaulin E."/>
        </authorList>
    </citation>
    <scope>NUCLEOTIDE SEQUENCE</scope>
    <source>
        <strain evidence="3">ATCC 38472_TT</strain>
    </source>
</reference>
<evidence type="ECO:0000313" key="4">
    <source>
        <dbReference type="Proteomes" id="UP000794436"/>
    </source>
</evidence>
<feature type="transmembrane region" description="Helical" evidence="2">
    <location>
        <begin position="194"/>
        <end position="217"/>
    </location>
</feature>
<organism evidence="3 4">
    <name type="scientific">Pythium oligandrum</name>
    <name type="common">Mycoparasitic fungus</name>
    <dbReference type="NCBI Taxonomy" id="41045"/>
    <lineage>
        <taxon>Eukaryota</taxon>
        <taxon>Sar</taxon>
        <taxon>Stramenopiles</taxon>
        <taxon>Oomycota</taxon>
        <taxon>Peronosporomycetes</taxon>
        <taxon>Pythiales</taxon>
        <taxon>Pythiaceae</taxon>
        <taxon>Pythium</taxon>
    </lineage>
</organism>
<sequence length="498" mass="53355">MAVEMDVRSKTTALELTDEEYRAIQEDNQALAVDIIKDELQHIFTMSVPLMVAEVMNEMPETIMFVMYGRSNPEKSTQILAALGLAELVDLLLVNSVVNGLSAALETVCAQAVGGKRYLEVWLTLQAGALMFTASLPVLVTIFFNGGAILRLVGQDPEIAQTAATILRLAAVSLPLTMIQAVQKTLLQAQNVTTPLAISTTISYLASLPLAYALGFWTPLGYIGIYASNIINNAVRVLVLMFFIMRTPVCHESWPGWMLEKAIQLVGKLTSLSIYSMFMSTFHFIGITTISASAGYLPNPAVAIAANSIFIQIVGFITLPMTVIYVVGSIRMGNGLGAGQTRRVALTSRTVIGMCAITGFIGTVLATCAAEPITRVFTSDPEAVNETVKLLDYGVVGIPLMGATFGVQAIFRSCGEQKTGAKLNFVFAAVIGTPLGLLFAITLNGGVTGLWLGNSLGFLGLVVAAGLWLQRVSWDKMVYNARANTHLKVDEDPLAEAA</sequence>
<dbReference type="Pfam" id="PF01554">
    <property type="entry name" value="MatE"/>
    <property type="match status" value="2"/>
</dbReference>
<keyword evidence="2" id="KW-1133">Transmembrane helix</keyword>
<dbReference type="AlphaFoldDB" id="A0A8K1CJ38"/>
<feature type="transmembrane region" description="Helical" evidence="2">
    <location>
        <begin position="309"/>
        <end position="330"/>
    </location>
</feature>
<name>A0A8K1CJ38_PYTOL</name>
<proteinExistence type="inferred from homology"/>
<keyword evidence="4" id="KW-1185">Reference proteome</keyword>
<feature type="transmembrane region" description="Helical" evidence="2">
    <location>
        <begin position="351"/>
        <end position="373"/>
    </location>
</feature>
<dbReference type="Proteomes" id="UP000794436">
    <property type="component" value="Unassembled WGS sequence"/>
</dbReference>
<dbReference type="GO" id="GO:0042910">
    <property type="term" value="F:xenobiotic transmembrane transporter activity"/>
    <property type="evidence" value="ECO:0007669"/>
    <property type="project" value="InterPro"/>
</dbReference>
<comment type="caution">
    <text evidence="3">The sequence shown here is derived from an EMBL/GenBank/DDBJ whole genome shotgun (WGS) entry which is preliminary data.</text>
</comment>
<dbReference type="GO" id="GO:0016020">
    <property type="term" value="C:membrane"/>
    <property type="evidence" value="ECO:0007669"/>
    <property type="project" value="InterPro"/>
</dbReference>
<evidence type="ECO:0000313" key="3">
    <source>
        <dbReference type="EMBL" id="TMW63671.1"/>
    </source>
</evidence>
<feature type="transmembrane region" description="Helical" evidence="2">
    <location>
        <begin position="423"/>
        <end position="443"/>
    </location>
</feature>
<feature type="transmembrane region" description="Helical" evidence="2">
    <location>
        <begin position="449"/>
        <end position="469"/>
    </location>
</feature>
<dbReference type="OrthoDB" id="2126698at2759"/>
<dbReference type="GO" id="GO:0015297">
    <property type="term" value="F:antiporter activity"/>
    <property type="evidence" value="ECO:0007669"/>
    <property type="project" value="InterPro"/>
</dbReference>
<feature type="transmembrane region" description="Helical" evidence="2">
    <location>
        <begin position="127"/>
        <end position="153"/>
    </location>
</feature>
<feature type="transmembrane region" description="Helical" evidence="2">
    <location>
        <begin position="393"/>
        <end position="411"/>
    </location>
</feature>
<dbReference type="InterPro" id="IPR002528">
    <property type="entry name" value="MATE_fam"/>
</dbReference>
<feature type="transmembrane region" description="Helical" evidence="2">
    <location>
        <begin position="223"/>
        <end position="244"/>
    </location>
</feature>
<keyword evidence="2" id="KW-0812">Transmembrane</keyword>
<keyword evidence="2" id="KW-0472">Membrane</keyword>
<dbReference type="PANTHER" id="PTHR11206">
    <property type="entry name" value="MULTIDRUG RESISTANCE PROTEIN"/>
    <property type="match status" value="1"/>
</dbReference>
<comment type="similarity">
    <text evidence="1">Belongs to the multi antimicrobial extrusion (MATE) (TC 2.A.66.1) family.</text>
</comment>
<evidence type="ECO:0000256" key="2">
    <source>
        <dbReference type="SAM" id="Phobius"/>
    </source>
</evidence>
<protein>
    <recommendedName>
        <fullName evidence="5">Multidrug and toxic compound extrusion protein</fullName>
    </recommendedName>
</protein>
<feature type="transmembrane region" description="Helical" evidence="2">
    <location>
        <begin position="159"/>
        <end position="182"/>
    </location>
</feature>
<evidence type="ECO:0008006" key="5">
    <source>
        <dbReference type="Google" id="ProtNLM"/>
    </source>
</evidence>
<evidence type="ECO:0000256" key="1">
    <source>
        <dbReference type="ARBA" id="ARBA00010199"/>
    </source>
</evidence>
<accession>A0A8K1CJ38</accession>
<feature type="transmembrane region" description="Helical" evidence="2">
    <location>
        <begin position="274"/>
        <end position="297"/>
    </location>
</feature>
<dbReference type="EMBL" id="SPLM01000072">
    <property type="protein sequence ID" value="TMW63671.1"/>
    <property type="molecule type" value="Genomic_DNA"/>
</dbReference>
<gene>
    <name evidence="3" type="ORF">Poli38472_002612</name>
</gene>